<protein>
    <submittedName>
        <fullName evidence="1">Bromodomain containing 8</fullName>
    </submittedName>
</protein>
<proteinExistence type="predicted"/>
<reference evidence="1" key="1">
    <citation type="submission" date="2020-11" db="EMBL/GenBank/DDBJ databases">
        <authorList>
            <person name="Davenport K.M."/>
            <person name="Bickhart D.M."/>
            <person name="Smith T.P.L."/>
            <person name="Murdoch B.M."/>
            <person name="Rosen B.D."/>
        </authorList>
    </citation>
    <scope>NUCLEOTIDE SEQUENCE [LARGE SCALE GENOMIC DNA]</scope>
    <source>
        <strain evidence="1">OAR_USU_Benz2616</strain>
    </source>
</reference>
<evidence type="ECO:0000313" key="1">
    <source>
        <dbReference type="Ensembl" id="ENSOARP00020017650.2"/>
    </source>
</evidence>
<name>A0AC11BP03_SHEEP</name>
<sequence length="863" mass="94052">MATGTGKHKLLSTGPTEPWSIREKLCLASSVMRSGDQNWVSVSRAIKPFAEPGRPPDWFSQKHCASQYSELLETTETPKRKRGEKGEVVETVEDVIVRKLTAERVEELKKVIKETQEKYRRLKRDAELIQAGHMDSRLDELCNDIAMKKKLEEEEAEVKRKATDAAYQARQAVKTPPRRLPTVMVRSPIDSASPGGDYPLADLTATTMEEAASGVTPGTLPSTPVTSFPGIPDTLPPGSAPLEAPMTPVTDDSPQKKMLGQKATPPPSPLLSELLKKGSLLPTSPRLVNESEMAVASGHLNSTGVLLEVGGVLPMIHGGEMQQTPSTVAASPAASVSQPDTCVPMEAVGDPHTVTVSMDSSEISMIINSIKEECFRSGVAEAPGGSKAPSIDGKEDLDLAEKMDIAVSYTGEELDFETVGDIIAIVDDHPEVLDVAAVEAALSFCEENDDPQSLPGPWEHSIQQERDKPVPLPAPELAVKQERLDFEDTESKGIHELVDIREPSVEIKMEPAEPEQGISGAEMVSGVVPTTNMEPPELRSQDLDEEPRSIATGEITEADVSSRKGDETPLTAVKTEASPESMLSPSHVVSNTIEDPLEAETQHKFEMSDSLKEESGTIFGSQIKDAPGEDEEEDGVSEAASLEEPKEEDQGEGYLSEMDNEPPVSESDDGFSIHNATLQSHTLADSIPSSPASSQFSVCSEDQEAIQAQKIWKKAIMLVWRAAANHRYANVFLQPVTDDIAPGYHSIVQRPMDLSTIKKNIENGLIRSTAEFQRDIMLMFQNAVMYNSSDHDVYHMAVEMQRDVLEQIQQFLATQLIMQTSESGISAKSLRGRDSTRKQDASEKDGGTRGRRCAIEADMKMKK</sequence>
<reference evidence="1" key="3">
    <citation type="submission" date="2025-09" db="UniProtKB">
        <authorList>
            <consortium name="Ensembl"/>
        </authorList>
    </citation>
    <scope>IDENTIFICATION</scope>
</reference>
<gene>
    <name evidence="1" type="primary">BRD8</name>
</gene>
<accession>A0AC11BP03</accession>
<dbReference type="Ensembl" id="ENSOART00020021322.2">
    <property type="protein sequence ID" value="ENSOARP00020017650.2"/>
    <property type="gene ID" value="ENSOARG00020013587.2"/>
</dbReference>
<reference evidence="1" key="2">
    <citation type="submission" date="2025-08" db="UniProtKB">
        <authorList>
            <consortium name="Ensembl"/>
        </authorList>
    </citation>
    <scope>IDENTIFICATION</scope>
</reference>
<organism evidence="1">
    <name type="scientific">Ovis aries</name>
    <name type="common">Sheep</name>
    <dbReference type="NCBI Taxonomy" id="9940"/>
    <lineage>
        <taxon>Eukaryota</taxon>
        <taxon>Metazoa</taxon>
        <taxon>Chordata</taxon>
        <taxon>Craniata</taxon>
        <taxon>Vertebrata</taxon>
        <taxon>Euteleostomi</taxon>
        <taxon>Mammalia</taxon>
        <taxon>Eutheria</taxon>
        <taxon>Laurasiatheria</taxon>
        <taxon>Artiodactyla</taxon>
        <taxon>Ruminantia</taxon>
        <taxon>Pecora</taxon>
        <taxon>Bovidae</taxon>
        <taxon>Caprinae</taxon>
        <taxon>Ovis</taxon>
    </lineage>
</organism>